<name>A0AAD6IBE4_PENCN</name>
<dbReference type="EMBL" id="JAQJZL010000005">
    <property type="protein sequence ID" value="KAJ6041479.1"/>
    <property type="molecule type" value="Genomic_DNA"/>
</dbReference>
<gene>
    <name evidence="1" type="ORF">N7460_006869</name>
</gene>
<proteinExistence type="predicted"/>
<reference evidence="1" key="1">
    <citation type="journal article" date="2023" name="IMA Fungus">
        <title>Comparative genomic study of the Penicillium genus elucidates a diverse pangenome and 15 lateral gene transfer events.</title>
        <authorList>
            <person name="Petersen C."/>
            <person name="Sorensen T."/>
            <person name="Nielsen M.R."/>
            <person name="Sondergaard T.E."/>
            <person name="Sorensen J.L."/>
            <person name="Fitzpatrick D.A."/>
            <person name="Frisvad J.C."/>
            <person name="Nielsen K.L."/>
        </authorList>
    </citation>
    <scope>NUCLEOTIDE SEQUENCE</scope>
    <source>
        <strain evidence="1">IBT 15450</strain>
    </source>
</reference>
<keyword evidence="2" id="KW-1185">Reference proteome</keyword>
<protein>
    <submittedName>
        <fullName evidence="1">Uncharacterized protein</fullName>
    </submittedName>
</protein>
<organism evidence="1 2">
    <name type="scientific">Penicillium canescens</name>
    <dbReference type="NCBI Taxonomy" id="5083"/>
    <lineage>
        <taxon>Eukaryota</taxon>
        <taxon>Fungi</taxon>
        <taxon>Dikarya</taxon>
        <taxon>Ascomycota</taxon>
        <taxon>Pezizomycotina</taxon>
        <taxon>Eurotiomycetes</taxon>
        <taxon>Eurotiomycetidae</taxon>
        <taxon>Eurotiales</taxon>
        <taxon>Aspergillaceae</taxon>
        <taxon>Penicillium</taxon>
    </lineage>
</organism>
<evidence type="ECO:0000313" key="1">
    <source>
        <dbReference type="EMBL" id="KAJ6041479.1"/>
    </source>
</evidence>
<dbReference type="Proteomes" id="UP001219568">
    <property type="component" value="Unassembled WGS sequence"/>
</dbReference>
<evidence type="ECO:0000313" key="2">
    <source>
        <dbReference type="Proteomes" id="UP001219568"/>
    </source>
</evidence>
<dbReference type="AlphaFoldDB" id="A0AAD6IBE4"/>
<comment type="caution">
    <text evidence="1">The sequence shown here is derived from an EMBL/GenBank/DDBJ whole genome shotgun (WGS) entry which is preliminary data.</text>
</comment>
<sequence length="208" mass="23765">MVDDEASAIEGYCRGFDKACEDLGRRKALAPFLGKEVDDKLGEFVRSPRRFRQELSRANAFVAGKLPGIVIYGHSDDCPYAKRFKEYLDILHVYVHGPDADRLGEELGKSLLEEQGRTLLEENRGRLIHVRCIRGGFLTFGGHPECIMTGHMIVSMLPEVRLASGVREITPWSFETWDHAAFVFTWNRRQEKHIVRRSEWYVAALGEV</sequence>
<accession>A0AAD6IBE4</accession>
<reference evidence="1" key="2">
    <citation type="submission" date="2023-01" db="EMBL/GenBank/DDBJ databases">
        <authorList>
            <person name="Petersen C."/>
        </authorList>
    </citation>
    <scope>NUCLEOTIDE SEQUENCE</scope>
    <source>
        <strain evidence="1">IBT 15450</strain>
    </source>
</reference>